<keyword evidence="3" id="KW-1185">Reference proteome</keyword>
<proteinExistence type="predicted"/>
<sequence length="61" mass="6887">SKKSQKSTENSKTKLTESDETKHATKPDELLIKPQKNTKSDESKSTKSYTMKCATKPNELK</sequence>
<dbReference type="Proteomes" id="UP000789405">
    <property type="component" value="Unassembled WGS sequence"/>
</dbReference>
<name>A0A9N9JN94_9GLOM</name>
<reference evidence="2" key="1">
    <citation type="submission" date="2021-06" db="EMBL/GenBank/DDBJ databases">
        <authorList>
            <person name="Kallberg Y."/>
            <person name="Tangrot J."/>
            <person name="Rosling A."/>
        </authorList>
    </citation>
    <scope>NUCLEOTIDE SEQUENCE</scope>
    <source>
        <strain evidence="2">MA453B</strain>
    </source>
</reference>
<organism evidence="2 3">
    <name type="scientific">Dentiscutata erythropus</name>
    <dbReference type="NCBI Taxonomy" id="1348616"/>
    <lineage>
        <taxon>Eukaryota</taxon>
        <taxon>Fungi</taxon>
        <taxon>Fungi incertae sedis</taxon>
        <taxon>Mucoromycota</taxon>
        <taxon>Glomeromycotina</taxon>
        <taxon>Glomeromycetes</taxon>
        <taxon>Diversisporales</taxon>
        <taxon>Gigasporaceae</taxon>
        <taxon>Dentiscutata</taxon>
    </lineage>
</organism>
<accession>A0A9N9JN94</accession>
<feature type="non-terminal residue" evidence="2">
    <location>
        <position position="1"/>
    </location>
</feature>
<evidence type="ECO:0000256" key="1">
    <source>
        <dbReference type="SAM" id="MobiDB-lite"/>
    </source>
</evidence>
<dbReference type="AlphaFoldDB" id="A0A9N9JN94"/>
<feature type="compositionally biased region" description="Basic and acidic residues" evidence="1">
    <location>
        <begin position="9"/>
        <end position="31"/>
    </location>
</feature>
<dbReference type="EMBL" id="CAJVPY010026518">
    <property type="protein sequence ID" value="CAG8789908.1"/>
    <property type="molecule type" value="Genomic_DNA"/>
</dbReference>
<evidence type="ECO:0000313" key="3">
    <source>
        <dbReference type="Proteomes" id="UP000789405"/>
    </source>
</evidence>
<protein>
    <submittedName>
        <fullName evidence="2">8667_t:CDS:1</fullName>
    </submittedName>
</protein>
<feature type="region of interest" description="Disordered" evidence="1">
    <location>
        <begin position="1"/>
        <end position="61"/>
    </location>
</feature>
<evidence type="ECO:0000313" key="2">
    <source>
        <dbReference type="EMBL" id="CAG8789908.1"/>
    </source>
</evidence>
<gene>
    <name evidence="2" type="ORF">DERYTH_LOCUS21203</name>
</gene>
<comment type="caution">
    <text evidence="2">The sequence shown here is derived from an EMBL/GenBank/DDBJ whole genome shotgun (WGS) entry which is preliminary data.</text>
</comment>